<evidence type="ECO:0000313" key="2">
    <source>
        <dbReference type="Proteomes" id="UP000188637"/>
    </source>
</evidence>
<evidence type="ECO:0000313" key="1">
    <source>
        <dbReference type="EMBL" id="ONI38382.1"/>
    </source>
</evidence>
<keyword evidence="2" id="KW-1185">Reference proteome</keyword>
<dbReference type="EMBL" id="LJHD01000292">
    <property type="protein sequence ID" value="ONI38382.1"/>
    <property type="molecule type" value="Genomic_DNA"/>
</dbReference>
<organism evidence="1 2">
    <name type="scientific">Candidatus Epulonipiscium fishelsonii</name>
    <dbReference type="NCBI Taxonomy" id="77094"/>
    <lineage>
        <taxon>Bacteria</taxon>
        <taxon>Bacillati</taxon>
        <taxon>Bacillota</taxon>
        <taxon>Clostridia</taxon>
        <taxon>Lachnospirales</taxon>
        <taxon>Lachnospiraceae</taxon>
        <taxon>Candidatus Epulonipiscium</taxon>
    </lineage>
</organism>
<accession>A0ACC8X943</accession>
<sequence length="241" mass="29532">MIDWDYLINYTFDKVEDECVRGGKVLYGRDLHTREIDRMLDRNEEALYLTKNNIGDTYLITTNGLLVFTRNSRREEYYDFYRDQITFLDFQNRKGRFDSDVEIVVEFNRDNNFTISIDMYYEAIAKDIFYYFKDIRERQYNNKFTNNHYNQYNDIPQGQGYNRSPEMGYNNSNDYNSNRPQGFSDRYNDNRPQGPSDRYNDNRPQRHSDRYNDNRPQRPSDRYNDNRPQRHSDRYNNYDNR</sequence>
<gene>
    <name evidence="1" type="ORF">AN640_02600</name>
</gene>
<dbReference type="Proteomes" id="UP000188637">
    <property type="component" value="Unassembled WGS sequence"/>
</dbReference>
<protein>
    <submittedName>
        <fullName evidence="1">Uncharacterized protein</fullName>
    </submittedName>
</protein>
<proteinExistence type="predicted"/>
<name>A0ACC8X943_9FIRM</name>
<reference evidence="1" key="1">
    <citation type="submission" date="2016-08" db="EMBL/GenBank/DDBJ databases">
        <authorList>
            <person name="Ngugi D.K."/>
            <person name="Miyake S."/>
            <person name="Stingl U."/>
        </authorList>
    </citation>
    <scope>NUCLEOTIDE SEQUENCE</scope>
    <source>
        <strain evidence="1">SCG-D08WGA-EpuloA1</strain>
    </source>
</reference>
<comment type="caution">
    <text evidence="1">The sequence shown here is derived from an EMBL/GenBank/DDBJ whole genome shotgun (WGS) entry which is preliminary data.</text>
</comment>